<dbReference type="EMBL" id="VZSH01003354">
    <property type="protein sequence ID" value="NWY08515.1"/>
    <property type="molecule type" value="Genomic_DNA"/>
</dbReference>
<dbReference type="SUPFAM" id="SSF47616">
    <property type="entry name" value="GST C-terminal domain-like"/>
    <property type="match status" value="1"/>
</dbReference>
<name>A0A7K7BJW3_9AVES</name>
<dbReference type="Gene3D" id="1.20.1050.10">
    <property type="match status" value="1"/>
</dbReference>
<evidence type="ECO:0000313" key="1">
    <source>
        <dbReference type="EMBL" id="NWY08515.1"/>
    </source>
</evidence>
<keyword evidence="1" id="KW-0808">Transferase</keyword>
<protein>
    <submittedName>
        <fullName evidence="1">GSTA4 transferase</fullName>
    </submittedName>
</protein>
<feature type="non-terminal residue" evidence="1">
    <location>
        <position position="51"/>
    </location>
</feature>
<dbReference type="Gene3D" id="3.40.30.10">
    <property type="entry name" value="Glutaredoxin"/>
    <property type="match status" value="1"/>
</dbReference>
<dbReference type="Proteomes" id="UP000531938">
    <property type="component" value="Unassembled WGS sequence"/>
</dbReference>
<feature type="non-terminal residue" evidence="1">
    <location>
        <position position="1"/>
    </location>
</feature>
<gene>
    <name evidence="1" type="primary">Gsta4</name>
    <name evidence="1" type="ORF">NOTORN_R14995</name>
</gene>
<evidence type="ECO:0000313" key="2">
    <source>
        <dbReference type="Proteomes" id="UP000531938"/>
    </source>
</evidence>
<dbReference type="AlphaFoldDB" id="A0A7K7BJW3"/>
<accession>A0A7K7BJW3</accession>
<organism evidence="1 2">
    <name type="scientific">Nothoprocta ornata</name>
    <dbReference type="NCBI Taxonomy" id="83376"/>
    <lineage>
        <taxon>Eukaryota</taxon>
        <taxon>Metazoa</taxon>
        <taxon>Chordata</taxon>
        <taxon>Craniata</taxon>
        <taxon>Vertebrata</taxon>
        <taxon>Euteleostomi</taxon>
        <taxon>Archelosauria</taxon>
        <taxon>Archosauria</taxon>
        <taxon>Dinosauria</taxon>
        <taxon>Saurischia</taxon>
        <taxon>Theropoda</taxon>
        <taxon>Coelurosauria</taxon>
        <taxon>Aves</taxon>
        <taxon>Palaeognathae</taxon>
        <taxon>Tinamiformes</taxon>
        <taxon>Tinamidae</taxon>
        <taxon>Nothoprocta</taxon>
    </lineage>
</organism>
<comment type="caution">
    <text evidence="1">The sequence shown here is derived from an EMBL/GenBank/DDBJ whole genome shotgun (WGS) entry which is preliminary data.</text>
</comment>
<proteinExistence type="predicted"/>
<reference evidence="1 2" key="1">
    <citation type="submission" date="2019-09" db="EMBL/GenBank/DDBJ databases">
        <title>Bird 10,000 Genomes (B10K) Project - Family phase.</title>
        <authorList>
            <person name="Zhang G."/>
        </authorList>
    </citation>
    <scope>NUCLEOTIDE SEQUENCE [LARGE SCALE GENOMIC DNA]</scope>
    <source>
        <strain evidence="1">B10K-MSB-03</strain>
    </source>
</reference>
<dbReference type="GO" id="GO:0016740">
    <property type="term" value="F:transferase activity"/>
    <property type="evidence" value="ECO:0007669"/>
    <property type="project" value="UniProtKB-KW"/>
</dbReference>
<sequence>AIRSLPSLCFYFQAFKARMSNMPAIKRFLQPDSPRKPPPDDHYVATVVKVL</sequence>
<dbReference type="InterPro" id="IPR036282">
    <property type="entry name" value="Glutathione-S-Trfase_C_sf"/>
</dbReference>
<keyword evidence="2" id="KW-1185">Reference proteome</keyword>